<dbReference type="PANTHER" id="PTHR30503">
    <property type="entry name" value="INNER MEMBRANE PROTEIN YEDI"/>
    <property type="match status" value="1"/>
</dbReference>
<feature type="transmembrane region" description="Helical" evidence="1">
    <location>
        <begin position="158"/>
        <end position="175"/>
    </location>
</feature>
<protein>
    <submittedName>
        <fullName evidence="2">DUF808 family protein</fullName>
    </submittedName>
</protein>
<comment type="caution">
    <text evidence="2">The sequence shown here is derived from an EMBL/GenBank/DDBJ whole genome shotgun (WGS) entry which is preliminary data.</text>
</comment>
<feature type="transmembrane region" description="Helical" evidence="1">
    <location>
        <begin position="181"/>
        <end position="203"/>
    </location>
</feature>
<dbReference type="Pfam" id="PF05661">
    <property type="entry name" value="DUF808"/>
    <property type="match status" value="1"/>
</dbReference>
<gene>
    <name evidence="2" type="ORF">GL279_15120</name>
</gene>
<accession>A0A844H4X9</accession>
<keyword evidence="1" id="KW-0812">Transmembrane</keyword>
<sequence>MSVGLLALLDDIAALAKVAAASLDDIAGQATKAGVKAAGVVIDDTAVTPRYVTGFDSSRELPIIWRIALGSLRNKLLILLPAALALSALLPGVIVPLLMLGGIYLCYEGVEKLFEALFPGAHGHGTHEPAGDAAGSDNIGDAHALEDEKIRGAIKTDFILSAEIMAISLAALPAGNLLTQALALALVGIGITAGVYGVVALIVKADDAGLALARSQLAPPVGSLLRGLGRGLVMGMPWLLAGLAGIGTAAMIWVGGGIVLHGLESFGLHAPAEFIHHLQERAEHSVSDGLGGLVGWAAGAAGSGVFGIIIGAIAIPLAHRLAPLTGWLQVKLARRRAGPAR</sequence>
<dbReference type="EMBL" id="WMIF01000025">
    <property type="protein sequence ID" value="MTH35936.1"/>
    <property type="molecule type" value="Genomic_DNA"/>
</dbReference>
<dbReference type="PANTHER" id="PTHR30503:SF3">
    <property type="entry name" value="INNER MEMBRANE PROTEIN YEDI"/>
    <property type="match status" value="1"/>
</dbReference>
<evidence type="ECO:0000313" key="3">
    <source>
        <dbReference type="Proteomes" id="UP000442533"/>
    </source>
</evidence>
<keyword evidence="3" id="KW-1185">Reference proteome</keyword>
<feature type="transmembrane region" description="Helical" evidence="1">
    <location>
        <begin position="78"/>
        <end position="107"/>
    </location>
</feature>
<evidence type="ECO:0000256" key="1">
    <source>
        <dbReference type="SAM" id="Phobius"/>
    </source>
</evidence>
<proteinExistence type="predicted"/>
<keyword evidence="1" id="KW-1133">Transmembrane helix</keyword>
<reference evidence="2 3" key="1">
    <citation type="submission" date="2019-11" db="EMBL/GenBank/DDBJ databases">
        <authorList>
            <person name="Dong K."/>
        </authorList>
    </citation>
    <scope>NUCLEOTIDE SEQUENCE [LARGE SCALE GENOMIC DNA]</scope>
    <source>
        <strain evidence="2 3">JCM 17370</strain>
    </source>
</reference>
<dbReference type="OrthoDB" id="9814178at2"/>
<dbReference type="GO" id="GO:0005886">
    <property type="term" value="C:plasma membrane"/>
    <property type="evidence" value="ECO:0007669"/>
    <property type="project" value="TreeGrafter"/>
</dbReference>
<feature type="transmembrane region" description="Helical" evidence="1">
    <location>
        <begin position="293"/>
        <end position="318"/>
    </location>
</feature>
<evidence type="ECO:0000313" key="2">
    <source>
        <dbReference type="EMBL" id="MTH35936.1"/>
    </source>
</evidence>
<dbReference type="RefSeq" id="WP_155065461.1">
    <property type="nucleotide sequence ID" value="NZ_WMIF01000025.1"/>
</dbReference>
<name>A0A844H4X9_9RHOB</name>
<keyword evidence="1" id="KW-0472">Membrane</keyword>
<dbReference type="InterPro" id="IPR008526">
    <property type="entry name" value="YedI"/>
</dbReference>
<organism evidence="2 3">
    <name type="scientific">Paracoccus limosus</name>
    <dbReference type="NCBI Taxonomy" id="913252"/>
    <lineage>
        <taxon>Bacteria</taxon>
        <taxon>Pseudomonadati</taxon>
        <taxon>Pseudomonadota</taxon>
        <taxon>Alphaproteobacteria</taxon>
        <taxon>Rhodobacterales</taxon>
        <taxon>Paracoccaceae</taxon>
        <taxon>Paracoccus</taxon>
    </lineage>
</organism>
<dbReference type="AlphaFoldDB" id="A0A844H4X9"/>
<dbReference type="PIRSF" id="PIRSF016660">
    <property type="entry name" value="YedI"/>
    <property type="match status" value="1"/>
</dbReference>
<feature type="transmembrane region" description="Helical" evidence="1">
    <location>
        <begin position="238"/>
        <end position="260"/>
    </location>
</feature>
<dbReference type="Proteomes" id="UP000442533">
    <property type="component" value="Unassembled WGS sequence"/>
</dbReference>